<dbReference type="InterPro" id="IPR017441">
    <property type="entry name" value="Protein_kinase_ATP_BS"/>
</dbReference>
<evidence type="ECO:0000256" key="1">
    <source>
        <dbReference type="ARBA" id="ARBA00022679"/>
    </source>
</evidence>
<dbReference type="InterPro" id="IPR011044">
    <property type="entry name" value="Quino_amine_DH_bsu"/>
</dbReference>
<keyword evidence="3" id="KW-0418">Kinase</keyword>
<evidence type="ECO:0000256" key="2">
    <source>
        <dbReference type="ARBA" id="ARBA00022741"/>
    </source>
</evidence>
<dbReference type="PANTHER" id="PTHR43289">
    <property type="entry name" value="MITOGEN-ACTIVATED PROTEIN KINASE KINASE KINASE 20-RELATED"/>
    <property type="match status" value="1"/>
</dbReference>
<evidence type="ECO:0000259" key="7">
    <source>
        <dbReference type="PROSITE" id="PS50011"/>
    </source>
</evidence>
<feature type="compositionally biased region" description="Pro residues" evidence="6">
    <location>
        <begin position="723"/>
        <end position="732"/>
    </location>
</feature>
<gene>
    <name evidence="8" type="ORF">F8S09_13735</name>
</gene>
<dbReference type="Gene3D" id="1.10.510.10">
    <property type="entry name" value="Transferase(Phosphotransferase) domain 1"/>
    <property type="match status" value="1"/>
</dbReference>
<dbReference type="InterPro" id="IPR011009">
    <property type="entry name" value="Kinase-like_dom_sf"/>
</dbReference>
<keyword evidence="2 5" id="KW-0547">Nucleotide-binding</keyword>
<dbReference type="PROSITE" id="PS00108">
    <property type="entry name" value="PROTEIN_KINASE_ST"/>
    <property type="match status" value="1"/>
</dbReference>
<evidence type="ECO:0000256" key="4">
    <source>
        <dbReference type="ARBA" id="ARBA00022840"/>
    </source>
</evidence>
<evidence type="ECO:0000256" key="3">
    <source>
        <dbReference type="ARBA" id="ARBA00022777"/>
    </source>
</evidence>
<dbReference type="InterPro" id="IPR021754">
    <property type="entry name" value="DUF3320"/>
</dbReference>
<feature type="binding site" evidence="5">
    <location>
        <position position="44"/>
    </location>
    <ligand>
        <name>ATP</name>
        <dbReference type="ChEBI" id="CHEBI:30616"/>
    </ligand>
</feature>
<evidence type="ECO:0000256" key="5">
    <source>
        <dbReference type="PROSITE-ProRule" id="PRU10141"/>
    </source>
</evidence>
<reference evidence="8 9" key="1">
    <citation type="submission" date="2019-10" db="EMBL/GenBank/DDBJ databases">
        <title>Deinococcus sp. isolated from soil.</title>
        <authorList>
            <person name="Li Y."/>
            <person name="Wang J."/>
        </authorList>
    </citation>
    <scope>NUCLEOTIDE SEQUENCE [LARGE SCALE GENOMIC DNA]</scope>
    <source>
        <strain evidence="8 9">SDU3-2</strain>
    </source>
</reference>
<dbReference type="SMART" id="SM00220">
    <property type="entry name" value="S_TKc"/>
    <property type="match status" value="1"/>
</dbReference>
<comment type="caution">
    <text evidence="8">The sequence shown here is derived from an EMBL/GenBank/DDBJ whole genome shotgun (WGS) entry which is preliminary data.</text>
</comment>
<dbReference type="Gene3D" id="3.30.200.20">
    <property type="entry name" value="Phosphorylase Kinase, domain 1"/>
    <property type="match status" value="1"/>
</dbReference>
<accession>A0A7X1NXV8</accession>
<dbReference type="Gene3D" id="2.130.10.10">
    <property type="entry name" value="YVTN repeat-like/Quinoprotein amine dehydrogenase"/>
    <property type="match status" value="1"/>
</dbReference>
<feature type="compositionally biased region" description="Pro residues" evidence="6">
    <location>
        <begin position="743"/>
        <end position="769"/>
    </location>
</feature>
<dbReference type="AlphaFoldDB" id="A0A7X1NXV8"/>
<organism evidence="8 9">
    <name type="scientific">Deinococcus terrestris</name>
    <dbReference type="NCBI Taxonomy" id="2651870"/>
    <lineage>
        <taxon>Bacteria</taxon>
        <taxon>Thermotogati</taxon>
        <taxon>Deinococcota</taxon>
        <taxon>Deinococci</taxon>
        <taxon>Deinococcales</taxon>
        <taxon>Deinococcaceae</taxon>
        <taxon>Deinococcus</taxon>
    </lineage>
</organism>
<evidence type="ECO:0000256" key="6">
    <source>
        <dbReference type="SAM" id="MobiDB-lite"/>
    </source>
</evidence>
<feature type="domain" description="Protein kinase" evidence="7">
    <location>
        <begin position="15"/>
        <end position="279"/>
    </location>
</feature>
<keyword evidence="4 5" id="KW-0067">ATP-binding</keyword>
<feature type="region of interest" description="Disordered" evidence="6">
    <location>
        <begin position="719"/>
        <end position="769"/>
    </location>
</feature>
<dbReference type="PROSITE" id="PS00107">
    <property type="entry name" value="PROTEIN_KINASE_ATP"/>
    <property type="match status" value="1"/>
</dbReference>
<dbReference type="SUPFAM" id="SSF56112">
    <property type="entry name" value="Protein kinase-like (PK-like)"/>
    <property type="match status" value="1"/>
</dbReference>
<dbReference type="PANTHER" id="PTHR43289:SF34">
    <property type="entry name" value="SERINE_THREONINE-PROTEIN KINASE YBDM-RELATED"/>
    <property type="match status" value="1"/>
</dbReference>
<keyword evidence="9" id="KW-1185">Reference proteome</keyword>
<proteinExistence type="predicted"/>
<dbReference type="PROSITE" id="PS50011">
    <property type="entry name" value="PROTEIN_KINASE_DOM"/>
    <property type="match status" value="1"/>
</dbReference>
<name>A0A7X1NXV8_9DEIO</name>
<dbReference type="SUPFAM" id="SSF50969">
    <property type="entry name" value="YVTN repeat-like/Quinoprotein amine dehydrogenase"/>
    <property type="match status" value="1"/>
</dbReference>
<dbReference type="InterPro" id="IPR015943">
    <property type="entry name" value="WD40/YVTN_repeat-like_dom_sf"/>
</dbReference>
<dbReference type="Proteomes" id="UP000484842">
    <property type="component" value="Unassembled WGS sequence"/>
</dbReference>
<dbReference type="Pfam" id="PF11784">
    <property type="entry name" value="DUF3320"/>
    <property type="match status" value="1"/>
</dbReference>
<evidence type="ECO:0000313" key="9">
    <source>
        <dbReference type="Proteomes" id="UP000484842"/>
    </source>
</evidence>
<dbReference type="GO" id="GO:0004674">
    <property type="term" value="F:protein serine/threonine kinase activity"/>
    <property type="evidence" value="ECO:0007669"/>
    <property type="project" value="TreeGrafter"/>
</dbReference>
<dbReference type="InterPro" id="IPR000719">
    <property type="entry name" value="Prot_kinase_dom"/>
</dbReference>
<keyword evidence="1" id="KW-0808">Transferase</keyword>
<dbReference type="GO" id="GO:0005524">
    <property type="term" value="F:ATP binding"/>
    <property type="evidence" value="ECO:0007669"/>
    <property type="project" value="UniProtKB-UniRule"/>
</dbReference>
<evidence type="ECO:0000313" key="8">
    <source>
        <dbReference type="EMBL" id="MPY67728.1"/>
    </source>
</evidence>
<protein>
    <submittedName>
        <fullName evidence="8">DUF3320 domain-containing protein</fullName>
    </submittedName>
</protein>
<feature type="compositionally biased region" description="Low complexity" evidence="6">
    <location>
        <begin position="733"/>
        <end position="742"/>
    </location>
</feature>
<dbReference type="InterPro" id="IPR008271">
    <property type="entry name" value="Ser/Thr_kinase_AS"/>
</dbReference>
<dbReference type="EMBL" id="WBSL01000008">
    <property type="protein sequence ID" value="MPY67728.1"/>
    <property type="molecule type" value="Genomic_DNA"/>
</dbReference>
<dbReference type="RefSeq" id="WP_152872056.1">
    <property type="nucleotide sequence ID" value="NZ_WBSL01000008.1"/>
</dbReference>
<sequence>MSALSPTSPLQGSRYQILRTLGQGGFGITYQARDALLQRTVVIKELFPQGSVRTATGLQLPGNLSPEYFSTMLRSFVEEARALARFSSEHVVRVQDVFQDRDTAYIVMDFIEGRTLMQRLRDEGPLNPETALRMARQLAGALDVVHRAGLLHRDIKPDNIFLTRDDTPVLIDFGAARPYTPDQQIEMSVVLTHGFAPLEQYAQTGTFGPYTDLYALAATLLFAITAKVPPVPVARLQGEAPLPVMDPTYPPGLRRAIDQGLQIQPAQRPQTAEAFLALLQGGREDYGALELAEELQRQRLASPAVSESAFGRMWAQTLLALWARREGRLPGLATPDDLEASLKRSLDLLPLLQEGLLLVFGDLRLAAEELARLIPGVVRALHDRPGELPEFALAVEALAALPKPVHLPTPDKVWRAPSTNRSQRPPLPALSAKFQGFQSLELAAADVVQLGFADPVHVLWTLSTSGRFQAFGSGRGTRLLDLSGTSAAAADGTGLYTGTHGGKVRRWDFHGQAMDEALNLAFVPVRLAAHQGTLAAAGREGELLVGKNGEVRTVQVAQLVGREADLQALHFSADGQLLLWQDAAAVTLLRVQTLKVLRTLTLPGAPVTAAALSQDGQRAATSHGARVLLWDVVSGRETGAFAAPWDVQTLFFNPGGRMLGVLGDELLLYDVQSGQPLAAHPAPGGRGLRASISRDGRMLAVAGLHRVDLLHLAPVQDQTLPDLQPPMKPTVPPVSTRPVSVSPAPPSPAPVTSPESITPPVPGPGGGPPPLTNGFHAAAALLTSRTTAAPSDVALGTAGTEPYQEHVLPLQPQTDLLRRSAPDLAALMEAVVQAEGPVHRHEVFRRVAIAHGVGKVGSRIAAALEQVLQKAVQNGQVVQRGDFLWPPGMTRPPVRDRAGLPHRSVDLVCDEELQEAVRLVQSMYSYQFPDTQVVTVARLLGFARLTKTTRDRIVALMQRTHA</sequence>
<dbReference type="CDD" id="cd14014">
    <property type="entry name" value="STKc_PknB_like"/>
    <property type="match status" value="1"/>
</dbReference>
<dbReference type="Pfam" id="PF00069">
    <property type="entry name" value="Pkinase"/>
    <property type="match status" value="1"/>
</dbReference>